<dbReference type="Pfam" id="PF00342">
    <property type="entry name" value="PGI"/>
    <property type="match status" value="1"/>
</dbReference>
<dbReference type="GO" id="GO:0006094">
    <property type="term" value="P:gluconeogenesis"/>
    <property type="evidence" value="ECO:0007669"/>
    <property type="project" value="UniProtKB-KW"/>
</dbReference>
<evidence type="ECO:0000256" key="2">
    <source>
        <dbReference type="ARBA" id="ARBA00023152"/>
    </source>
</evidence>
<proteinExistence type="inferred from homology"/>
<dbReference type="InterPro" id="IPR001672">
    <property type="entry name" value="G6P_Isomerase"/>
</dbReference>
<evidence type="ECO:0000313" key="6">
    <source>
        <dbReference type="Proteomes" id="UP000192639"/>
    </source>
</evidence>
<dbReference type="PANTHER" id="PTHR11469">
    <property type="entry name" value="GLUCOSE-6-PHOSPHATE ISOMERASE"/>
    <property type="match status" value="1"/>
</dbReference>
<dbReference type="GO" id="GO:0006096">
    <property type="term" value="P:glycolytic process"/>
    <property type="evidence" value="ECO:0007669"/>
    <property type="project" value="UniProtKB-UniPathway"/>
</dbReference>
<gene>
    <name evidence="5" type="ORF">ECANGB1_2475</name>
</gene>
<keyword evidence="3 4" id="KW-0413">Isomerase</keyword>
<evidence type="ECO:0000256" key="1">
    <source>
        <dbReference type="ARBA" id="ARBA00022432"/>
    </source>
</evidence>
<dbReference type="Proteomes" id="UP000192639">
    <property type="component" value="Unassembled WGS sequence"/>
</dbReference>
<evidence type="ECO:0000313" key="5">
    <source>
        <dbReference type="EMBL" id="ORD95055.1"/>
    </source>
</evidence>
<dbReference type="InterPro" id="IPR035482">
    <property type="entry name" value="SIS_PGI_2"/>
</dbReference>
<dbReference type="SUPFAM" id="SSF53697">
    <property type="entry name" value="SIS domain"/>
    <property type="match status" value="1"/>
</dbReference>
<dbReference type="PRINTS" id="PR00662">
    <property type="entry name" value="G6PISOMERASE"/>
</dbReference>
<keyword evidence="6" id="KW-1185">Reference proteome</keyword>
<protein>
    <recommendedName>
        <fullName evidence="4">Glucose-6-phosphate isomerase</fullName>
        <ecNumber evidence="4">5.3.1.9</ecNumber>
    </recommendedName>
</protein>
<keyword evidence="2 4" id="KW-0324">Glycolysis</keyword>
<comment type="similarity">
    <text evidence="4">Belongs to the GPI family.</text>
</comment>
<name>A0A1Y1S9A7_9MICR</name>
<evidence type="ECO:0000256" key="3">
    <source>
        <dbReference type="ARBA" id="ARBA00023235"/>
    </source>
</evidence>
<dbReference type="PANTHER" id="PTHR11469:SF1">
    <property type="entry name" value="GLUCOSE-6-PHOSPHATE ISOMERASE"/>
    <property type="match status" value="1"/>
</dbReference>
<dbReference type="CDD" id="cd05016">
    <property type="entry name" value="SIS_PGI_2"/>
    <property type="match status" value="1"/>
</dbReference>
<dbReference type="AlphaFoldDB" id="A0A1Y1S9A7"/>
<dbReference type="VEuPathDB" id="MicrosporidiaDB:ECANGB1_2475"/>
<dbReference type="GO" id="GO:0005829">
    <property type="term" value="C:cytosol"/>
    <property type="evidence" value="ECO:0007669"/>
    <property type="project" value="TreeGrafter"/>
</dbReference>
<dbReference type="GO" id="GO:0051156">
    <property type="term" value="P:glucose 6-phosphate metabolic process"/>
    <property type="evidence" value="ECO:0007669"/>
    <property type="project" value="TreeGrafter"/>
</dbReference>
<dbReference type="EMBL" id="LWDP01000004">
    <property type="protein sequence ID" value="ORD95055.1"/>
    <property type="molecule type" value="Genomic_DNA"/>
</dbReference>
<dbReference type="GO" id="GO:0048029">
    <property type="term" value="F:monosaccharide binding"/>
    <property type="evidence" value="ECO:0007669"/>
    <property type="project" value="TreeGrafter"/>
</dbReference>
<comment type="pathway">
    <text evidence="4">Carbohydrate degradation; glycolysis; D-glyceraldehyde 3-phosphate and glycerone phosphate from D-glucose: step 2/4.</text>
</comment>
<organism evidence="5 6">
    <name type="scientific">Enterospora canceri</name>
    <dbReference type="NCBI Taxonomy" id="1081671"/>
    <lineage>
        <taxon>Eukaryota</taxon>
        <taxon>Fungi</taxon>
        <taxon>Fungi incertae sedis</taxon>
        <taxon>Microsporidia</taxon>
        <taxon>Enterocytozoonidae</taxon>
        <taxon>Enterospora</taxon>
    </lineage>
</organism>
<dbReference type="UniPathway" id="UPA00109">
    <property type="reaction ID" value="UER00181"/>
</dbReference>
<dbReference type="InterPro" id="IPR035476">
    <property type="entry name" value="SIS_PGI_1"/>
</dbReference>
<keyword evidence="1 4" id="KW-0312">Gluconeogenesis</keyword>
<dbReference type="Gene3D" id="3.40.50.10490">
    <property type="entry name" value="Glucose-6-phosphate isomerase like protein, domain 1"/>
    <property type="match status" value="2"/>
</dbReference>
<dbReference type="CDD" id="cd05015">
    <property type="entry name" value="SIS_PGI_1"/>
    <property type="match status" value="1"/>
</dbReference>
<dbReference type="GO" id="GO:0097367">
    <property type="term" value="F:carbohydrate derivative binding"/>
    <property type="evidence" value="ECO:0007669"/>
    <property type="project" value="InterPro"/>
</dbReference>
<dbReference type="OrthoDB" id="5831190at2759"/>
<dbReference type="PROSITE" id="PS51463">
    <property type="entry name" value="P_GLUCOSE_ISOMERASE_3"/>
    <property type="match status" value="1"/>
</dbReference>
<dbReference type="HAMAP" id="MF_00473">
    <property type="entry name" value="G6P_isomerase"/>
    <property type="match status" value="1"/>
</dbReference>
<evidence type="ECO:0000256" key="4">
    <source>
        <dbReference type="RuleBase" id="RU000612"/>
    </source>
</evidence>
<dbReference type="EC" id="5.3.1.9" evidence="4"/>
<accession>A0A1Y1S9A7</accession>
<sequence>MVEEEKKNLRTKEFDFMVNKEDRVFYDYTKTHLTESETGEIKNKLIELDLCKRIMEMHLGRNVNFTEQLPELHYLLRGKVTPNKDAVKSDSSKTDSFDTDGFRKEVEGVLDEMKSFEEEFDNLRSATGRKFKYIFNLGIGGSDLGPKLINSALHCYKKRTVYFFSNVDSSNLFLQLDLLLEAGESLQEIMEQSFFIVVSKSWTTTETLNNINLILEMCQTVGIDINDVIEKQVVAVTSKTDAFIDFRESKGIRIKTFKMADFICGRYSLWSAVGLSIVLGIGYDNFTRLLNGAHQADIDFFTNQIESVAVHAAVVEIYYNKITTKCYASYDSHLSLLPFYLQQAEMESNGKLYSRQKIVWGGIGTDVQHSFFQYLHQNDNISYLEMLVPLENQYINKYPNMINTIKKHHDILISNCLAQTKTHWFGNSANADETIEVITNEFNKSFKNKAIDDHVDIKLLKESITSNTGIDLSQIVKSPNHLIREIITNATKMHHKGNRPSTTIAYTKLSPEVLGFILGIYEHKIFVEGVYWGCCSFDQFGVKLGKKAATEIEQNSEGVSKKWIIR</sequence>
<comment type="caution">
    <text evidence="5">The sequence shown here is derived from an EMBL/GenBank/DDBJ whole genome shotgun (WGS) entry which is preliminary data.</text>
</comment>
<reference evidence="5 6" key="1">
    <citation type="journal article" date="2017" name="Environ. Microbiol.">
        <title>Decay of the glycolytic pathway and adaptation to intranuclear parasitism within Enterocytozoonidae microsporidia.</title>
        <authorList>
            <person name="Wiredu Boakye D."/>
            <person name="Jaroenlak P."/>
            <person name="Prachumwat A."/>
            <person name="Williams T.A."/>
            <person name="Bateman K.S."/>
            <person name="Itsathitphaisarn O."/>
            <person name="Sritunyalucksana K."/>
            <person name="Paszkiewicz K.H."/>
            <person name="Moore K.A."/>
            <person name="Stentiford G.D."/>
            <person name="Williams B.A."/>
        </authorList>
    </citation>
    <scope>NUCLEOTIDE SEQUENCE [LARGE SCALE GENOMIC DNA]</scope>
    <source>
        <strain evidence="5 6">GB1</strain>
    </source>
</reference>
<dbReference type="GO" id="GO:0004347">
    <property type="term" value="F:glucose-6-phosphate isomerase activity"/>
    <property type="evidence" value="ECO:0007669"/>
    <property type="project" value="UniProtKB-EC"/>
</dbReference>
<dbReference type="InterPro" id="IPR046348">
    <property type="entry name" value="SIS_dom_sf"/>
</dbReference>
<comment type="catalytic activity">
    <reaction evidence="4">
        <text>alpha-D-glucose 6-phosphate = beta-D-fructose 6-phosphate</text>
        <dbReference type="Rhea" id="RHEA:11816"/>
        <dbReference type="ChEBI" id="CHEBI:57634"/>
        <dbReference type="ChEBI" id="CHEBI:58225"/>
        <dbReference type="EC" id="5.3.1.9"/>
    </reaction>
</comment>